<feature type="chain" id="PRO_5045285769" evidence="4">
    <location>
        <begin position="24"/>
        <end position="797"/>
    </location>
</feature>
<reference evidence="6 7" key="1">
    <citation type="submission" date="2021-08" db="EMBL/GenBank/DDBJ databases">
        <title>The genome sequence of Chitinophaga sp. B61.</title>
        <authorList>
            <person name="Zhang X."/>
        </authorList>
    </citation>
    <scope>NUCLEOTIDE SEQUENCE [LARGE SCALE GENOMIC DNA]</scope>
    <source>
        <strain evidence="6 7">B61</strain>
    </source>
</reference>
<dbReference type="PANTHER" id="PTHR40980">
    <property type="entry name" value="PLUG DOMAIN-CONTAINING PROTEIN"/>
    <property type="match status" value="1"/>
</dbReference>
<keyword evidence="3" id="KW-0998">Cell outer membrane</keyword>
<sequence length="797" mass="89608">MNFSIIRLTSVLILFCLSSIANAQQIRAVSGKVINASNEPLMGNVILLNTDSSLIKGGAFMNGVFEVKDINRSEFLLKLTSLLFSDTIIRVSYNGQELVDLGTIELKHGRFQLNEVQVKSQAALIKYNPNGNIDVNVANTVLATSSSVNEILSRSPNIVVNDGRISVFGKGEAIIYLNGKQITPERMSAIPASQIAKIEIISNPSSRYDAEGKAVINIVTKPNTTQGIMGTVSQYVTTSEFAGSNTNTFLDLTYTKGKFAFIGNYGLLLGKSREVLHTTRTRPATDDYLSSDLQTDWNRRFKNFSNYGLGVQYNIDQRNNISLEYNGYLEDLGGSQDSKNTILTKADNSFYTSDIDKKDVKHNNSVTLNYNRTIDTLGSTLFIGSQYSYYNSDIDDFIDENRVVNTAASFRYLRNNVDHKITISSTQTDYSKVFNTKNRLDLGAKFSYVNTSSGTTFVISDNGGEYKRDEELSNNFRYIEKIPAAYINFNGAISSKVDFSAGLRGEWTNYELNTSVSGGQLISDNYFNLFPNLLLTTTAGKSFRLRASYASRITRPRYQALNPFVVYQDPFTTIEGNPTLIPEKVHAFELGANFRKFDFRIGYNYSIDPIDAAALRGSSPNSYVLKAINLDKGHTYFASLAKTITVKGWTSTNTVNLSYNKLIDNKYNFVFVRPRPQIYLYTNNTFNVHDLFKLQVLAWYLGDKYYGLYYDKSRSTVTVGIEKDFFKNTLKLRILANDIFHDTNASGTYGVGQTEIFYDRTYNTNYFRFIATYSFGRLKKSNYRSKATGQSENNRAN</sequence>
<dbReference type="RefSeq" id="WP_220252497.1">
    <property type="nucleotide sequence ID" value="NZ_JAICCF010000004.1"/>
</dbReference>
<accession>A0ABS7GHJ9</accession>
<keyword evidence="4" id="KW-0732">Signal</keyword>
<keyword evidence="2" id="KW-0472">Membrane</keyword>
<dbReference type="PANTHER" id="PTHR40980:SF4">
    <property type="entry name" value="TONB-DEPENDENT RECEPTOR-LIKE BETA-BARREL DOMAIN-CONTAINING PROTEIN"/>
    <property type="match status" value="1"/>
</dbReference>
<gene>
    <name evidence="6" type="ORF">K1Y79_22745</name>
</gene>
<comment type="subcellular location">
    <subcellularLocation>
        <location evidence="1">Cell outer membrane</location>
    </subcellularLocation>
</comment>
<dbReference type="InterPro" id="IPR041700">
    <property type="entry name" value="OMP_b-brl_3"/>
</dbReference>
<dbReference type="InterPro" id="IPR036942">
    <property type="entry name" value="Beta-barrel_TonB_sf"/>
</dbReference>
<evidence type="ECO:0000256" key="4">
    <source>
        <dbReference type="SAM" id="SignalP"/>
    </source>
</evidence>
<evidence type="ECO:0000256" key="3">
    <source>
        <dbReference type="ARBA" id="ARBA00023237"/>
    </source>
</evidence>
<evidence type="ECO:0000313" key="6">
    <source>
        <dbReference type="EMBL" id="MBW8687174.1"/>
    </source>
</evidence>
<organism evidence="6 7">
    <name type="scientific">Chitinophaga rhizophila</name>
    <dbReference type="NCBI Taxonomy" id="2866212"/>
    <lineage>
        <taxon>Bacteria</taxon>
        <taxon>Pseudomonadati</taxon>
        <taxon>Bacteroidota</taxon>
        <taxon>Chitinophagia</taxon>
        <taxon>Chitinophagales</taxon>
        <taxon>Chitinophagaceae</taxon>
        <taxon>Chitinophaga</taxon>
    </lineage>
</organism>
<dbReference type="Gene3D" id="2.40.170.20">
    <property type="entry name" value="TonB-dependent receptor, beta-barrel domain"/>
    <property type="match status" value="1"/>
</dbReference>
<feature type="signal peptide" evidence="4">
    <location>
        <begin position="1"/>
        <end position="23"/>
    </location>
</feature>
<dbReference type="SUPFAM" id="SSF56935">
    <property type="entry name" value="Porins"/>
    <property type="match status" value="1"/>
</dbReference>
<proteinExistence type="predicted"/>
<dbReference type="Pfam" id="PF14905">
    <property type="entry name" value="OMP_b-brl_3"/>
    <property type="match status" value="1"/>
</dbReference>
<dbReference type="Proteomes" id="UP000812961">
    <property type="component" value="Unassembled WGS sequence"/>
</dbReference>
<dbReference type="EMBL" id="JAICCF010000004">
    <property type="protein sequence ID" value="MBW8687174.1"/>
    <property type="molecule type" value="Genomic_DNA"/>
</dbReference>
<protein>
    <submittedName>
        <fullName evidence="6">Outer membrane beta-barrel family protein</fullName>
    </submittedName>
</protein>
<comment type="caution">
    <text evidence="6">The sequence shown here is derived from an EMBL/GenBank/DDBJ whole genome shotgun (WGS) entry which is preliminary data.</text>
</comment>
<evidence type="ECO:0000313" key="7">
    <source>
        <dbReference type="Proteomes" id="UP000812961"/>
    </source>
</evidence>
<keyword evidence="7" id="KW-1185">Reference proteome</keyword>
<evidence type="ECO:0000256" key="2">
    <source>
        <dbReference type="ARBA" id="ARBA00023136"/>
    </source>
</evidence>
<evidence type="ECO:0000256" key="1">
    <source>
        <dbReference type="ARBA" id="ARBA00004442"/>
    </source>
</evidence>
<name>A0ABS7GHJ9_9BACT</name>
<evidence type="ECO:0000259" key="5">
    <source>
        <dbReference type="Pfam" id="PF14905"/>
    </source>
</evidence>
<feature type="domain" description="Outer membrane protein beta-barrel" evidence="5">
    <location>
        <begin position="372"/>
        <end position="773"/>
    </location>
</feature>